<feature type="region of interest" description="Disordered" evidence="2">
    <location>
        <begin position="128"/>
        <end position="147"/>
    </location>
</feature>
<comment type="caution">
    <text evidence="3">The sequence shown here is derived from an EMBL/GenBank/DDBJ whole genome shotgun (WGS) entry which is preliminary data.</text>
</comment>
<dbReference type="InterPro" id="IPR036894">
    <property type="entry name" value="YbaB-like_sf"/>
</dbReference>
<dbReference type="Gene3D" id="3.30.1310.10">
    <property type="entry name" value="Nucleoid-associated protein YbaB-like domain"/>
    <property type="match status" value="1"/>
</dbReference>
<accession>A0ABN2WPR8</accession>
<proteinExistence type="predicted"/>
<protein>
    <recommendedName>
        <fullName evidence="5">YbaB/EbfC DNA-binding family protein</fullName>
    </recommendedName>
</protein>
<organism evidence="3 4">
    <name type="scientific">Kitasatospora saccharophila</name>
    <dbReference type="NCBI Taxonomy" id="407973"/>
    <lineage>
        <taxon>Bacteria</taxon>
        <taxon>Bacillati</taxon>
        <taxon>Actinomycetota</taxon>
        <taxon>Actinomycetes</taxon>
        <taxon>Kitasatosporales</taxon>
        <taxon>Streptomycetaceae</taxon>
        <taxon>Kitasatospora</taxon>
    </lineage>
</organism>
<dbReference type="InterPro" id="IPR004401">
    <property type="entry name" value="YbaB/EbfC"/>
</dbReference>
<gene>
    <name evidence="3" type="ORF">GCM10009759_25320</name>
</gene>
<keyword evidence="1" id="KW-0175">Coiled coil</keyword>
<dbReference type="SUPFAM" id="SSF82607">
    <property type="entry name" value="YbaB-like"/>
    <property type="match status" value="1"/>
</dbReference>
<evidence type="ECO:0000313" key="4">
    <source>
        <dbReference type="Proteomes" id="UP001500897"/>
    </source>
</evidence>
<dbReference type="EMBL" id="BAAANS010000014">
    <property type="protein sequence ID" value="GAA2096278.1"/>
    <property type="molecule type" value="Genomic_DNA"/>
</dbReference>
<dbReference type="RefSeq" id="WP_344552084.1">
    <property type="nucleotide sequence ID" value="NZ_BAAANS010000014.1"/>
</dbReference>
<feature type="coiled-coil region" evidence="1">
    <location>
        <begin position="6"/>
        <end position="33"/>
    </location>
</feature>
<evidence type="ECO:0008006" key="5">
    <source>
        <dbReference type="Google" id="ProtNLM"/>
    </source>
</evidence>
<dbReference type="Pfam" id="PF02575">
    <property type="entry name" value="YbaB_DNA_bd"/>
    <property type="match status" value="1"/>
</dbReference>
<evidence type="ECO:0000313" key="3">
    <source>
        <dbReference type="EMBL" id="GAA2096278.1"/>
    </source>
</evidence>
<keyword evidence="4" id="KW-1185">Reference proteome</keyword>
<evidence type="ECO:0000256" key="2">
    <source>
        <dbReference type="SAM" id="MobiDB-lite"/>
    </source>
</evidence>
<reference evidence="3 4" key="1">
    <citation type="journal article" date="2019" name="Int. J. Syst. Evol. Microbiol.">
        <title>The Global Catalogue of Microorganisms (GCM) 10K type strain sequencing project: providing services to taxonomists for standard genome sequencing and annotation.</title>
        <authorList>
            <consortium name="The Broad Institute Genomics Platform"/>
            <consortium name="The Broad Institute Genome Sequencing Center for Infectious Disease"/>
            <person name="Wu L."/>
            <person name="Ma J."/>
        </authorList>
    </citation>
    <scope>NUCLEOTIDE SEQUENCE [LARGE SCALE GENOMIC DNA]</scope>
    <source>
        <strain evidence="3 4">JCM 14559</strain>
    </source>
</reference>
<feature type="compositionally biased region" description="Basic and acidic residues" evidence="2">
    <location>
        <begin position="137"/>
        <end position="147"/>
    </location>
</feature>
<evidence type="ECO:0000256" key="1">
    <source>
        <dbReference type="SAM" id="Coils"/>
    </source>
</evidence>
<sequence>MSNPFAEQIALAMAEVQAELARAEAVQQELDGLTASATSKDRTVTAKVGSQGQVVSLTFHTDAYRSMAPAELGKALTDVLNEARAAVGEQVAARLGGFDGLGETLRLSMTGGTELDDVLAPLYAMRPGAEPAAARPRRADRQEEFRG</sequence>
<dbReference type="Proteomes" id="UP001500897">
    <property type="component" value="Unassembled WGS sequence"/>
</dbReference>
<name>A0ABN2WPR8_9ACTN</name>